<reference evidence="7" key="1">
    <citation type="submission" date="2016-06" db="UniProtKB">
        <authorList>
            <consortium name="WormBaseParasite"/>
        </authorList>
    </citation>
    <scope>IDENTIFICATION</scope>
</reference>
<evidence type="ECO:0000256" key="3">
    <source>
        <dbReference type="ARBA" id="ARBA00022801"/>
    </source>
</evidence>
<dbReference type="Pfam" id="PF06441">
    <property type="entry name" value="EHN"/>
    <property type="match status" value="1"/>
</dbReference>
<evidence type="ECO:0000259" key="4">
    <source>
        <dbReference type="Pfam" id="PF06441"/>
    </source>
</evidence>
<dbReference type="EMBL" id="UYWY01019363">
    <property type="protein sequence ID" value="VDM36668.1"/>
    <property type="molecule type" value="Genomic_DNA"/>
</dbReference>
<name>A0A183UAI8_TOXCA</name>
<dbReference type="PANTHER" id="PTHR21661:SF35">
    <property type="entry name" value="EPOXIDE HYDROLASE"/>
    <property type="match status" value="1"/>
</dbReference>
<dbReference type="PANTHER" id="PTHR21661">
    <property type="entry name" value="EPOXIDE HYDROLASE 1-RELATED"/>
    <property type="match status" value="1"/>
</dbReference>
<evidence type="ECO:0000256" key="1">
    <source>
        <dbReference type="ARBA" id="ARBA00010088"/>
    </source>
</evidence>
<dbReference type="InterPro" id="IPR016292">
    <property type="entry name" value="Epoxide_hydrolase"/>
</dbReference>
<evidence type="ECO:0000256" key="2">
    <source>
        <dbReference type="ARBA" id="ARBA00022797"/>
    </source>
</evidence>
<proteinExistence type="inferred from homology"/>
<keyword evidence="2" id="KW-0058">Aromatic hydrocarbons catabolism</keyword>
<dbReference type="GO" id="GO:0097176">
    <property type="term" value="P:epoxide metabolic process"/>
    <property type="evidence" value="ECO:0007669"/>
    <property type="project" value="TreeGrafter"/>
</dbReference>
<protein>
    <submittedName>
        <fullName evidence="7">EHN domain-containing protein</fullName>
    </submittedName>
</protein>
<dbReference type="InterPro" id="IPR029058">
    <property type="entry name" value="AB_hydrolase_fold"/>
</dbReference>
<reference evidence="5 6" key="2">
    <citation type="submission" date="2018-11" db="EMBL/GenBank/DDBJ databases">
        <authorList>
            <consortium name="Pathogen Informatics"/>
        </authorList>
    </citation>
    <scope>NUCLEOTIDE SEQUENCE [LARGE SCALE GENOMIC DNA]</scope>
</reference>
<dbReference type="SUPFAM" id="SSF53474">
    <property type="entry name" value="alpha/beta-Hydrolases"/>
    <property type="match status" value="1"/>
</dbReference>
<dbReference type="InterPro" id="IPR010497">
    <property type="entry name" value="Epoxide_hydro_N"/>
</dbReference>
<keyword evidence="6" id="KW-1185">Reference proteome</keyword>
<accession>A0A183UAI8</accession>
<dbReference type="PIRSF" id="PIRSF001112">
    <property type="entry name" value="Epoxide_hydrolase"/>
    <property type="match status" value="1"/>
</dbReference>
<evidence type="ECO:0000313" key="5">
    <source>
        <dbReference type="EMBL" id="VDM36668.1"/>
    </source>
</evidence>
<evidence type="ECO:0000313" key="6">
    <source>
        <dbReference type="Proteomes" id="UP000050794"/>
    </source>
</evidence>
<keyword evidence="3" id="KW-0378">Hydrolase</keyword>
<feature type="domain" description="Epoxide hydrolase N-terminal" evidence="4">
    <location>
        <begin position="7"/>
        <end position="98"/>
    </location>
</feature>
<comment type="similarity">
    <text evidence="1">Belongs to the peptidase S33 family.</text>
</comment>
<sequence>MEHPIILQDLRMRLQNARISHEPLEDSDNFEYGFNANFLRTIIRYWAEKFDWRKQEAIINRFPQFTTEIEGLKVHFIRAKPPAKKYSRIVPLLIVHGFNQWSTARVFRKMMLRLGHNKFLLQGGDWGSLVCTNIALYYPQHVLGLHLNMAFVSPLFSLKAAFLSIVGSISPSTVFSSVNAYSFSLKKLFFTMLTEGAHFHMHSTDPDTLGKKLTMDELLTILSIYWINGNIVNSQRYYKEFFLSPQGDEVERYVKVFFVFFDPLASDSFNDQRCYFNNYF</sequence>
<dbReference type="Proteomes" id="UP000050794">
    <property type="component" value="Unassembled WGS sequence"/>
</dbReference>
<evidence type="ECO:0000313" key="7">
    <source>
        <dbReference type="WBParaSite" id="TCNE_0000550801-mRNA-1"/>
    </source>
</evidence>
<dbReference type="AlphaFoldDB" id="A0A183UAI8"/>
<dbReference type="Gene3D" id="3.40.50.1820">
    <property type="entry name" value="alpha/beta hydrolase"/>
    <property type="match status" value="2"/>
</dbReference>
<gene>
    <name evidence="5" type="ORF">TCNE_LOCUS5508</name>
</gene>
<dbReference type="WBParaSite" id="TCNE_0000550801-mRNA-1">
    <property type="protein sequence ID" value="TCNE_0000550801-mRNA-1"/>
    <property type="gene ID" value="TCNE_0000550801"/>
</dbReference>
<organism evidence="6 7">
    <name type="scientific">Toxocara canis</name>
    <name type="common">Canine roundworm</name>
    <dbReference type="NCBI Taxonomy" id="6265"/>
    <lineage>
        <taxon>Eukaryota</taxon>
        <taxon>Metazoa</taxon>
        <taxon>Ecdysozoa</taxon>
        <taxon>Nematoda</taxon>
        <taxon>Chromadorea</taxon>
        <taxon>Rhabditida</taxon>
        <taxon>Spirurina</taxon>
        <taxon>Ascaridomorpha</taxon>
        <taxon>Ascaridoidea</taxon>
        <taxon>Toxocaridae</taxon>
        <taxon>Toxocara</taxon>
    </lineage>
</organism>
<dbReference type="GO" id="GO:0004301">
    <property type="term" value="F:epoxide hydrolase activity"/>
    <property type="evidence" value="ECO:0007669"/>
    <property type="project" value="TreeGrafter"/>
</dbReference>